<dbReference type="Gene3D" id="3.40.630.30">
    <property type="match status" value="1"/>
</dbReference>
<dbReference type="InterPro" id="IPR000182">
    <property type="entry name" value="GNAT_dom"/>
</dbReference>
<dbReference type="PANTHER" id="PTHR43877">
    <property type="entry name" value="AMINOALKYLPHOSPHONATE N-ACETYLTRANSFERASE-RELATED-RELATED"/>
    <property type="match status" value="1"/>
</dbReference>
<evidence type="ECO:0000259" key="3">
    <source>
        <dbReference type="PROSITE" id="PS51186"/>
    </source>
</evidence>
<dbReference type="InterPro" id="IPR016181">
    <property type="entry name" value="Acyl_CoA_acyltransferase"/>
</dbReference>
<dbReference type="InterPro" id="IPR050832">
    <property type="entry name" value="Bact_Acetyltransf"/>
</dbReference>
<organism evidence="4 5">
    <name type="scientific">Planobispora rosea</name>
    <dbReference type="NCBI Taxonomy" id="35762"/>
    <lineage>
        <taxon>Bacteria</taxon>
        <taxon>Bacillati</taxon>
        <taxon>Actinomycetota</taxon>
        <taxon>Actinomycetes</taxon>
        <taxon>Streptosporangiales</taxon>
        <taxon>Streptosporangiaceae</taxon>
        <taxon>Planobispora</taxon>
    </lineage>
</organism>
<reference evidence="4" key="1">
    <citation type="submission" date="2021-01" db="EMBL/GenBank/DDBJ databases">
        <title>Whole genome shotgun sequence of Planobispora rosea NBRC 15558.</title>
        <authorList>
            <person name="Komaki H."/>
            <person name="Tamura T."/>
        </authorList>
    </citation>
    <scope>NUCLEOTIDE SEQUENCE</scope>
    <source>
        <strain evidence="4">NBRC 15558</strain>
    </source>
</reference>
<keyword evidence="1" id="KW-0808">Transferase</keyword>
<evidence type="ECO:0000256" key="1">
    <source>
        <dbReference type="ARBA" id="ARBA00022679"/>
    </source>
</evidence>
<dbReference type="Pfam" id="PF00583">
    <property type="entry name" value="Acetyltransf_1"/>
    <property type="match status" value="1"/>
</dbReference>
<dbReference type="Proteomes" id="UP000655044">
    <property type="component" value="Unassembled WGS sequence"/>
</dbReference>
<name>A0A8J3S7G4_PLARO</name>
<dbReference type="GO" id="GO:0016747">
    <property type="term" value="F:acyltransferase activity, transferring groups other than amino-acyl groups"/>
    <property type="evidence" value="ECO:0007669"/>
    <property type="project" value="InterPro"/>
</dbReference>
<feature type="domain" description="N-acetyltransferase" evidence="3">
    <location>
        <begin position="29"/>
        <end position="172"/>
    </location>
</feature>
<dbReference type="EMBL" id="BOOI01000058">
    <property type="protein sequence ID" value="GIH87372.1"/>
    <property type="molecule type" value="Genomic_DNA"/>
</dbReference>
<gene>
    <name evidence="4" type="ORF">Pro02_57800</name>
</gene>
<dbReference type="AlphaFoldDB" id="A0A8J3S7G4"/>
<dbReference type="PROSITE" id="PS51186">
    <property type="entry name" value="GNAT"/>
    <property type="match status" value="1"/>
</dbReference>
<comment type="caution">
    <text evidence="4">The sequence shown here is derived from an EMBL/GenBank/DDBJ whole genome shotgun (WGS) entry which is preliminary data.</text>
</comment>
<accession>A0A8J3S7G4</accession>
<evidence type="ECO:0000313" key="4">
    <source>
        <dbReference type="EMBL" id="GIH87372.1"/>
    </source>
</evidence>
<keyword evidence="2" id="KW-0012">Acyltransferase</keyword>
<keyword evidence="5" id="KW-1185">Reference proteome</keyword>
<protein>
    <recommendedName>
        <fullName evidence="3">N-acetyltransferase domain-containing protein</fullName>
    </recommendedName>
</protein>
<sequence>MPGMKIISATPGDAPVLARLNRFVHDPHAEHRPDIYRANPPLEELAPGFAEQLGRESVRAFIAELPGDQIDRPDQTGGEDHAVGYAMANIVRRAENPLMHAESIIFLEHLAVDPAAVRRGVATALLEAVAAAGREAGCRRLVTDVWDFNEEARAFYRTAGFAPMRRLLDRPL</sequence>
<dbReference type="SUPFAM" id="SSF55729">
    <property type="entry name" value="Acyl-CoA N-acyltransferases (Nat)"/>
    <property type="match status" value="1"/>
</dbReference>
<evidence type="ECO:0000256" key="2">
    <source>
        <dbReference type="ARBA" id="ARBA00023315"/>
    </source>
</evidence>
<evidence type="ECO:0000313" key="5">
    <source>
        <dbReference type="Proteomes" id="UP000655044"/>
    </source>
</evidence>
<proteinExistence type="predicted"/>
<dbReference type="PANTHER" id="PTHR43877:SF1">
    <property type="entry name" value="ACETYLTRANSFERASE"/>
    <property type="match status" value="1"/>
</dbReference>
<dbReference type="CDD" id="cd04301">
    <property type="entry name" value="NAT_SF"/>
    <property type="match status" value="1"/>
</dbReference>